<dbReference type="GO" id="GO:0007165">
    <property type="term" value="P:signal transduction"/>
    <property type="evidence" value="ECO:0007669"/>
    <property type="project" value="InterPro"/>
</dbReference>
<keyword evidence="2" id="KW-0378">Hydrolase</keyword>
<dbReference type="GO" id="GO:0046872">
    <property type="term" value="F:metal ion binding"/>
    <property type="evidence" value="ECO:0007669"/>
    <property type="project" value="UniProtKB-KW"/>
</dbReference>
<evidence type="ECO:0000256" key="3">
    <source>
        <dbReference type="SAM" id="MobiDB-lite"/>
    </source>
</evidence>
<keyword evidence="1" id="KW-0479">Metal-binding</keyword>
<dbReference type="AlphaFoldDB" id="A0A0G4HJ71"/>
<dbReference type="InterPro" id="IPR036971">
    <property type="entry name" value="PDEase_catalytic_dom_sf"/>
</dbReference>
<dbReference type="EMBL" id="CDMZ01002847">
    <property type="protein sequence ID" value="CEM44135.1"/>
    <property type="molecule type" value="Genomic_DNA"/>
</dbReference>
<reference evidence="5" key="1">
    <citation type="submission" date="2014-11" db="EMBL/GenBank/DDBJ databases">
        <authorList>
            <person name="Otto D Thomas"/>
            <person name="Naeem Raeece"/>
        </authorList>
    </citation>
    <scope>NUCLEOTIDE SEQUENCE</scope>
</reference>
<sequence>MSPSLVLFQIAFALCIHKGTKHLSRKNIFWAHLFSGAVLHCVGAFRRLTDLDFRVVGDPPHLSLLIATSDPVTFLLTLIVPLFCDPTVFGPSGTCALVASCFATMVFAQEVLLQCGVGPSGTESFTLVAISRLYYMVFVMGGVSLTLSHQMKPHPSFQSASSLSSTSVSSSKSNEGDDGGIKNPLRSQNAMDKMFVDSGREPVVVTEVEQVLQAVHSLSERRSGDTEVCAVLRQVEGLLAKGPSHLYDLHLGSTKRRSSIPSDLLASLGALEEPFFLSPQRKERGDKQTGGTKKEGRITTRRAQSELLEMPSKDDDNLLHELPTLRVASPLKDALPFPQLFLPSASPDIPPIFPPDFAMGSSQSLQPADDEEEEHFCHSEAFLDFGLDERELCEFASRVEGRYRNDIPFHTATHGAEVMNAMEFLLQVRRSVLENFHAALCFRLLMLPGEGGSTPERKINEGNRVKEEEEEEEEGQEFHEKIDDGTWLRFRSLVIALILETDMKKHFESLGIFNTTMRITQAGSLERLRQMKDRFASGEALQQSASGCQTEQETGAEGRREKWGTQEDWQNEGGQTALQRGVMLKAFMKTSDICHAGKPFYLHEKWSLRICEEFHLQVGFVSFVALPLYAALSNALRSREYDQKLLGRGFENLDEWLQRCQNEITPSTRNKVSEMRRADLEARMRTAFSAENEERENTDSDFGQRTETLSPALTVSSKLASPLLQRAGPHVQKRRASVGETEGLTERFRTYA</sequence>
<feature type="compositionally biased region" description="Polar residues" evidence="3">
    <location>
        <begin position="540"/>
        <end position="553"/>
    </location>
</feature>
<evidence type="ECO:0000259" key="4">
    <source>
        <dbReference type="Pfam" id="PF00233"/>
    </source>
</evidence>
<dbReference type="Gene3D" id="1.10.1300.10">
    <property type="entry name" value="3'5'-cyclic nucleotide phosphodiesterase, catalytic domain"/>
    <property type="match status" value="2"/>
</dbReference>
<evidence type="ECO:0000256" key="1">
    <source>
        <dbReference type="ARBA" id="ARBA00022723"/>
    </source>
</evidence>
<feature type="compositionally biased region" description="Basic and acidic residues" evidence="3">
    <location>
        <begin position="556"/>
        <end position="565"/>
    </location>
</feature>
<feature type="region of interest" description="Disordered" evidence="3">
    <location>
        <begin position="157"/>
        <end position="186"/>
    </location>
</feature>
<dbReference type="PANTHER" id="PTHR11347">
    <property type="entry name" value="CYCLIC NUCLEOTIDE PHOSPHODIESTERASE"/>
    <property type="match status" value="1"/>
</dbReference>
<dbReference type="Pfam" id="PF00233">
    <property type="entry name" value="PDEase_I"/>
    <property type="match status" value="1"/>
</dbReference>
<evidence type="ECO:0000313" key="5">
    <source>
        <dbReference type="EMBL" id="CEM44135.1"/>
    </source>
</evidence>
<feature type="region of interest" description="Disordered" evidence="3">
    <location>
        <begin position="276"/>
        <end position="304"/>
    </location>
</feature>
<dbReference type="SUPFAM" id="SSF109604">
    <property type="entry name" value="HD-domain/PDEase-like"/>
    <property type="match status" value="1"/>
</dbReference>
<feature type="region of interest" description="Disordered" evidence="3">
    <location>
        <begin position="538"/>
        <end position="570"/>
    </location>
</feature>
<organism evidence="5">
    <name type="scientific">Chromera velia CCMP2878</name>
    <dbReference type="NCBI Taxonomy" id="1169474"/>
    <lineage>
        <taxon>Eukaryota</taxon>
        <taxon>Sar</taxon>
        <taxon>Alveolata</taxon>
        <taxon>Colpodellida</taxon>
        <taxon>Chromeraceae</taxon>
        <taxon>Chromera</taxon>
    </lineage>
</organism>
<evidence type="ECO:0000256" key="2">
    <source>
        <dbReference type="ARBA" id="ARBA00022801"/>
    </source>
</evidence>
<dbReference type="VEuPathDB" id="CryptoDB:Cvel_7055"/>
<gene>
    <name evidence="5" type="ORF">Cvel_7055</name>
</gene>
<feature type="compositionally biased region" description="Basic and acidic residues" evidence="3">
    <location>
        <begin position="280"/>
        <end position="298"/>
    </location>
</feature>
<feature type="region of interest" description="Disordered" evidence="3">
    <location>
        <begin position="452"/>
        <end position="478"/>
    </location>
</feature>
<feature type="compositionally biased region" description="Low complexity" evidence="3">
    <location>
        <begin position="157"/>
        <end position="173"/>
    </location>
</feature>
<proteinExistence type="predicted"/>
<feature type="compositionally biased region" description="Basic and acidic residues" evidence="3">
    <location>
        <begin position="455"/>
        <end position="467"/>
    </location>
</feature>
<accession>A0A0G4HJ71</accession>
<name>A0A0G4HJ71_9ALVE</name>
<dbReference type="InterPro" id="IPR002073">
    <property type="entry name" value="PDEase_catalytic_dom"/>
</dbReference>
<dbReference type="GO" id="GO:0004114">
    <property type="term" value="F:3',5'-cyclic-nucleotide phosphodiesterase activity"/>
    <property type="evidence" value="ECO:0007669"/>
    <property type="project" value="InterPro"/>
</dbReference>
<protein>
    <recommendedName>
        <fullName evidence="4">PDEase domain-containing protein</fullName>
    </recommendedName>
</protein>
<feature type="region of interest" description="Disordered" evidence="3">
    <location>
        <begin position="720"/>
        <end position="752"/>
    </location>
</feature>
<feature type="domain" description="PDEase" evidence="4">
    <location>
        <begin position="430"/>
        <end position="617"/>
    </location>
</feature>